<comment type="caution">
    <text evidence="2">The sequence shown here is derived from an EMBL/GenBank/DDBJ whole genome shotgun (WGS) entry which is preliminary data.</text>
</comment>
<organism evidence="2">
    <name type="scientific">bioreactor metagenome</name>
    <dbReference type="NCBI Taxonomy" id="1076179"/>
    <lineage>
        <taxon>unclassified sequences</taxon>
        <taxon>metagenomes</taxon>
        <taxon>ecological metagenomes</taxon>
    </lineage>
</organism>
<name>A0A645GDC7_9ZZZZ</name>
<reference evidence="2" key="1">
    <citation type="submission" date="2019-08" db="EMBL/GenBank/DDBJ databases">
        <authorList>
            <person name="Kucharzyk K."/>
            <person name="Murdoch R.W."/>
            <person name="Higgins S."/>
            <person name="Loffler F."/>
        </authorList>
    </citation>
    <scope>NUCLEOTIDE SEQUENCE</scope>
</reference>
<sequence length="121" mass="14011">MCLVVYQHQFQTLRHQQAIAFDNEVIEPIDQIERVGARILGHRQHHRRLAVVRHQLRGTFVSTRNRRHLVQRNPPLRGDHRDLCQDFRIGRFPLQTHQPVTVTDLHPSPQSIGKPGSNAVG</sequence>
<protein>
    <submittedName>
        <fullName evidence="2">Uncharacterized protein</fullName>
    </submittedName>
</protein>
<dbReference type="EMBL" id="VSSQ01072696">
    <property type="protein sequence ID" value="MPN24012.1"/>
    <property type="molecule type" value="Genomic_DNA"/>
</dbReference>
<evidence type="ECO:0000256" key="1">
    <source>
        <dbReference type="SAM" id="MobiDB-lite"/>
    </source>
</evidence>
<dbReference type="AlphaFoldDB" id="A0A645GDC7"/>
<evidence type="ECO:0000313" key="2">
    <source>
        <dbReference type="EMBL" id="MPN24012.1"/>
    </source>
</evidence>
<proteinExistence type="predicted"/>
<feature type="region of interest" description="Disordered" evidence="1">
    <location>
        <begin position="98"/>
        <end position="121"/>
    </location>
</feature>
<gene>
    <name evidence="2" type="ORF">SDC9_171405</name>
</gene>
<accession>A0A645GDC7</accession>